<reference evidence="2 3" key="1">
    <citation type="submission" date="2014-10" db="EMBL/GenBank/DDBJ databases">
        <title>Draft genome of the hookworm Ancylostoma caninum.</title>
        <authorList>
            <person name="Mitreva M."/>
        </authorList>
    </citation>
    <scope>NUCLEOTIDE SEQUENCE [LARGE SCALE GENOMIC DNA]</scope>
    <source>
        <strain evidence="2 3">Baltimore</strain>
    </source>
</reference>
<feature type="chain" id="PRO_5017058914" evidence="1">
    <location>
        <begin position="22"/>
        <end position="58"/>
    </location>
</feature>
<name>A0A368GZU0_ANCCA</name>
<gene>
    <name evidence="2" type="ORF">ANCCAN_04112</name>
</gene>
<dbReference type="EMBL" id="JOJR01000029">
    <property type="protein sequence ID" value="RCN49866.1"/>
    <property type="molecule type" value="Genomic_DNA"/>
</dbReference>
<evidence type="ECO:0000313" key="3">
    <source>
        <dbReference type="Proteomes" id="UP000252519"/>
    </source>
</evidence>
<dbReference type="Proteomes" id="UP000252519">
    <property type="component" value="Unassembled WGS sequence"/>
</dbReference>
<keyword evidence="1" id="KW-0732">Signal</keyword>
<protein>
    <submittedName>
        <fullName evidence="2">Uncharacterized protein</fullName>
    </submittedName>
</protein>
<sequence>MRSFLLRILLALVLFAALVSSGHRSKRRRRIKDQIRKVEQHLTVKPPQDQQLKKYGYV</sequence>
<accession>A0A368GZU0</accession>
<dbReference type="AlphaFoldDB" id="A0A368GZU0"/>
<proteinExistence type="predicted"/>
<evidence type="ECO:0000313" key="2">
    <source>
        <dbReference type="EMBL" id="RCN49866.1"/>
    </source>
</evidence>
<comment type="caution">
    <text evidence="2">The sequence shown here is derived from an EMBL/GenBank/DDBJ whole genome shotgun (WGS) entry which is preliminary data.</text>
</comment>
<evidence type="ECO:0000256" key="1">
    <source>
        <dbReference type="SAM" id="SignalP"/>
    </source>
</evidence>
<feature type="signal peptide" evidence="1">
    <location>
        <begin position="1"/>
        <end position="21"/>
    </location>
</feature>
<organism evidence="2 3">
    <name type="scientific">Ancylostoma caninum</name>
    <name type="common">Dog hookworm</name>
    <dbReference type="NCBI Taxonomy" id="29170"/>
    <lineage>
        <taxon>Eukaryota</taxon>
        <taxon>Metazoa</taxon>
        <taxon>Ecdysozoa</taxon>
        <taxon>Nematoda</taxon>
        <taxon>Chromadorea</taxon>
        <taxon>Rhabditida</taxon>
        <taxon>Rhabditina</taxon>
        <taxon>Rhabditomorpha</taxon>
        <taxon>Strongyloidea</taxon>
        <taxon>Ancylostomatidae</taxon>
        <taxon>Ancylostomatinae</taxon>
        <taxon>Ancylostoma</taxon>
    </lineage>
</organism>
<keyword evidence="3" id="KW-1185">Reference proteome</keyword>